<dbReference type="Pfam" id="PF00884">
    <property type="entry name" value="Sulfatase"/>
    <property type="match status" value="1"/>
</dbReference>
<feature type="modified residue" description="3-oxoalanine (Ser)" evidence="5">
    <location>
        <position position="81"/>
    </location>
</feature>
<evidence type="ECO:0000256" key="2">
    <source>
        <dbReference type="ARBA" id="ARBA00022723"/>
    </source>
</evidence>
<sequence length="460" mass="51477">MKLSLQSIGKISILSATIADPLFAANKHAEEKPNIIFIIADDMGYGDLACYGNDVVKTPNIDRLAQEGVRFTQAYAGSAVSSPSRCCLLTGKHTGHSRIRDNFAKAGGMTGDKNGKVIRRANLLESDTTLALMLRGAGYHSMLINKWHQDGFNPNAGPLDRGFDEFKGWLISYPESNLPYYYPAKRFNNRQLIDVAENQNGVQGRHCNDISTDEAIQFIQENKKRPFFLYLAYDTPHEPYIIKDRGIYEKMNISDTAKTYAALISNMDKNVGRVLQSIDQSGLRNNTIVCFISDNGGAVMAPRRELKCNSNFRGLKGNLYEGGIRVPIIARWPNHFSKKVTSDALIYFPDFMPTLAAIAGVKPCATSDGMNILPTLEGKNQHTEQRMLYWEFPGNSQAVRWGKWKAIRTKWHGELELYDLSRDIAETTNVAKDHPDVVAAIDAYMKTAHAESENWPTVKE</sequence>
<evidence type="ECO:0000313" key="8">
    <source>
        <dbReference type="Proteomes" id="UP000076586"/>
    </source>
</evidence>
<evidence type="ECO:0000256" key="4">
    <source>
        <dbReference type="ARBA" id="ARBA00022837"/>
    </source>
</evidence>
<proteinExistence type="inferred from homology"/>
<dbReference type="GO" id="GO:0046872">
    <property type="term" value="F:metal ion binding"/>
    <property type="evidence" value="ECO:0007669"/>
    <property type="project" value="UniProtKB-KW"/>
</dbReference>
<dbReference type="PROSITE" id="PS00523">
    <property type="entry name" value="SULFATASE_1"/>
    <property type="match status" value="1"/>
</dbReference>
<dbReference type="GO" id="GO:0004065">
    <property type="term" value="F:arylsulfatase activity"/>
    <property type="evidence" value="ECO:0007669"/>
    <property type="project" value="TreeGrafter"/>
</dbReference>
<dbReference type="InterPro" id="IPR024607">
    <property type="entry name" value="Sulfatase_CS"/>
</dbReference>
<dbReference type="InterPro" id="IPR017850">
    <property type="entry name" value="Alkaline_phosphatase_core_sf"/>
</dbReference>
<evidence type="ECO:0000313" key="7">
    <source>
        <dbReference type="EMBL" id="GAT62332.1"/>
    </source>
</evidence>
<dbReference type="SUPFAM" id="SSF53649">
    <property type="entry name" value="Alkaline phosphatase-like"/>
    <property type="match status" value="1"/>
</dbReference>
<name>A0A170Z4X7_9BACT</name>
<keyword evidence="8" id="KW-1185">Reference proteome</keyword>
<evidence type="ECO:0000259" key="6">
    <source>
        <dbReference type="Pfam" id="PF00884"/>
    </source>
</evidence>
<protein>
    <submittedName>
        <fullName evidence="7">Arylsulfatase A</fullName>
    </submittedName>
</protein>
<dbReference type="RefSeq" id="WP_068702420.1">
    <property type="nucleotide sequence ID" value="NZ_BDCR01000001.1"/>
</dbReference>
<gene>
    <name evidence="7" type="ORF">PJIAN_1925</name>
</gene>
<dbReference type="PANTHER" id="PTHR42693">
    <property type="entry name" value="ARYLSULFATASE FAMILY MEMBER"/>
    <property type="match status" value="1"/>
</dbReference>
<comment type="caution">
    <text evidence="7">The sequence shown here is derived from an EMBL/GenBank/DDBJ whole genome shotgun (WGS) entry which is preliminary data.</text>
</comment>
<dbReference type="PANTHER" id="PTHR42693:SF53">
    <property type="entry name" value="ENDO-4-O-SULFATASE"/>
    <property type="match status" value="1"/>
</dbReference>
<reference evidence="8" key="1">
    <citation type="submission" date="2016-04" db="EMBL/GenBank/DDBJ databases">
        <title>Draft genome sequence of Paludibacter jiangxiensis strain NM7.</title>
        <authorList>
            <person name="Qiu Y."/>
            <person name="Matsuura N."/>
            <person name="Ohashi A."/>
            <person name="Tourlousse M.D."/>
            <person name="Sekiguchi Y."/>
        </authorList>
    </citation>
    <scope>NUCLEOTIDE SEQUENCE [LARGE SCALE GENOMIC DNA]</scope>
    <source>
        <strain evidence="8">NM7</strain>
    </source>
</reference>
<dbReference type="InterPro" id="IPR050738">
    <property type="entry name" value="Sulfatase"/>
</dbReference>
<organism evidence="7 8">
    <name type="scientific">Paludibacter jiangxiensis</name>
    <dbReference type="NCBI Taxonomy" id="681398"/>
    <lineage>
        <taxon>Bacteria</taxon>
        <taxon>Pseudomonadati</taxon>
        <taxon>Bacteroidota</taxon>
        <taxon>Bacteroidia</taxon>
        <taxon>Bacteroidales</taxon>
        <taxon>Paludibacteraceae</taxon>
        <taxon>Paludibacter</taxon>
    </lineage>
</organism>
<dbReference type="AlphaFoldDB" id="A0A170Z4X7"/>
<accession>A0A170Z4X7</accession>
<keyword evidence="3" id="KW-0378">Hydrolase</keyword>
<evidence type="ECO:0000256" key="1">
    <source>
        <dbReference type="ARBA" id="ARBA00008779"/>
    </source>
</evidence>
<dbReference type="Gene3D" id="3.40.720.10">
    <property type="entry name" value="Alkaline Phosphatase, subunit A"/>
    <property type="match status" value="1"/>
</dbReference>
<feature type="domain" description="Sulfatase N-terminal" evidence="6">
    <location>
        <begin position="33"/>
        <end position="361"/>
    </location>
</feature>
<keyword evidence="2" id="KW-0479">Metal-binding</keyword>
<dbReference type="STRING" id="681398.PJIAN_1925"/>
<comment type="PTM">
    <text evidence="5">The conversion to 3-oxoalanine (also known as C-formylglycine, FGly), of a serine or cysteine residue in prokaryotes and of a cysteine residue in eukaryotes, is critical for catalytic activity.</text>
</comment>
<evidence type="ECO:0000256" key="3">
    <source>
        <dbReference type="ARBA" id="ARBA00022801"/>
    </source>
</evidence>
<dbReference type="CDD" id="cd16145">
    <property type="entry name" value="ARS_like"/>
    <property type="match status" value="1"/>
</dbReference>
<dbReference type="Proteomes" id="UP000076586">
    <property type="component" value="Unassembled WGS sequence"/>
</dbReference>
<comment type="similarity">
    <text evidence="1">Belongs to the sulfatase family.</text>
</comment>
<dbReference type="EMBL" id="BDCR01000001">
    <property type="protein sequence ID" value="GAT62332.1"/>
    <property type="molecule type" value="Genomic_DNA"/>
</dbReference>
<dbReference type="OrthoDB" id="9765065at2"/>
<dbReference type="Gene3D" id="3.30.1120.10">
    <property type="match status" value="1"/>
</dbReference>
<keyword evidence="4" id="KW-0106">Calcium</keyword>
<dbReference type="InterPro" id="IPR000917">
    <property type="entry name" value="Sulfatase_N"/>
</dbReference>
<reference evidence="8" key="2">
    <citation type="journal article" date="2017" name="Genome Announc.">
        <title>Draft genome sequence of Paludibacter jiangxiensis NM7(T), a propionate-producing fermentative bacterium.</title>
        <authorList>
            <person name="Qiu Y.-L."/>
            <person name="Tourlousse D.M."/>
            <person name="Matsuura N."/>
            <person name="Ohashi A."/>
            <person name="Sekiguchi Y."/>
        </authorList>
    </citation>
    <scope>NUCLEOTIDE SEQUENCE [LARGE SCALE GENOMIC DNA]</scope>
    <source>
        <strain evidence="8">NM7</strain>
    </source>
</reference>
<evidence type="ECO:0000256" key="5">
    <source>
        <dbReference type="PIRSR" id="PIRSR600917-52"/>
    </source>
</evidence>